<proteinExistence type="predicted"/>
<feature type="compositionally biased region" description="Polar residues" evidence="3">
    <location>
        <begin position="590"/>
        <end position="604"/>
    </location>
</feature>
<feature type="region of interest" description="Disordered" evidence="3">
    <location>
        <begin position="1425"/>
        <end position="1459"/>
    </location>
</feature>
<dbReference type="EnsemblMetazoa" id="ACHR002198-RA">
    <property type="protein sequence ID" value="ACHR002198-PA"/>
    <property type="gene ID" value="ACHR002198"/>
</dbReference>
<accession>A0A182JUL6</accession>
<feature type="compositionally biased region" description="Polar residues" evidence="3">
    <location>
        <begin position="1049"/>
        <end position="1061"/>
    </location>
</feature>
<name>A0A182JUL6_9DIPT</name>
<sequence>MNIGESDLTEFNGQRIQRELLDEQKQQVATIIRDSAQLATTTSSTTKQPVHFLDNQLQQPHDEWATVVRSYGEGILNHDANAIVMDGSFQQHHVIISTHRVNADQKPSGWLPESALPEAVLNAAGSNVTSAQHVQQSEARTLTEGNGVLVPNGSLLNTAPSAHNAEEVVGHNTSSSMRDPQESHHRAAPPAAPLGEVESGEDDSDCVVVPSTERKVEPLKINLARDREPIRTVIKLTSGASSAPDHFQQLSPTIRDVPSSPKITIKPPKPPSVVENSLISGVAAGTSSSASSSSSAEHYSNNCIGYSTVLPSYSSIPKLTIKPIINPADETTSTESSSTAAGSAVAGTGSTATVEQMHIIPKLLIKGSASSLDASHGREGAMEPHIVPKLTIRGVNNHNHHHQQQQQHHFAQSQLDTQIYPSDGLASVVLADGGLASSRGECSGTGSPTPLVPKLTIKMDNHHSHHHHHHHHHNSLRVKEVSDGVDTGSGVSGGPIPKLHIKTNQQDGTTMAVNSSHSSSGNCSNPATGSSPVLTSLEGVKVTIKPLPEPPKLPKLTIKTTGLGTVAETSDVSMVSSTSNSFSPKLLPSAATSTSSGEQVQHHASSVSQFMQQHQSQQPASPSDQHSNISSSSIPKLTIKPMAPKDAVTVQNCSSEGSSSATTFGAECLTVSPTVPKLTIKPILPPAKQSGEDSGSSSETSINSLESSPISSCSSAPTSVAVTTSPPTALRMTIKVPSSAPHQQHENSPAGHSTSVALAGGSIASSAAAGATVVTRLNIKPILPPSTSSAELIPGEAHMKDHALMTSDDGDSTPPLCEDSHKPIVIPKVTIKTLANPRSQETEILSTPKVTLKPIPKPQDEATGSPSERHSSLANNTGHSPTNSACLLGSISGSLSDGLDSPRIILKINKGSSSTTTTSGEHLEGIGQDGGPALCVPPSGSNSILANELKRPAMCAMGGTSTLSSSGSFASSSGSSASSTSISASATSSSAGSDPASPSSGGGGDQGEPGSPEVKKSRLDHKQLKLSQQMPAVLEQQKDLLRQSMLQSKHPYQQQLHTATNAEPGRRPVAPGATLSKSSVSDVIVIDDDSKSENEATKEVNVRETLATARADPLAINDRESADRMHPSSFPDSGPAPAHGKSRRTRGTPRGARQSRRGVGRGAGSAGAAAAAARQQQLDANAAVSQLLGLLAQDDREEGSSSDCMIVDEPAALNANVPTSSSSMRESLTLESLLRGGTKPSAPSGSSLSGSSFYSVPMASGGGVGSEVEKNGTASNSSIGSVTSSVSSSVAPVSSTPATSGRTPVAGVRMSTRRAAGQLLKEALGNKHQDRDSGVDEARTDGECGATPSKRPRGRPKKQSVDLAMETNGGGNSNSLDGGKGLEAASDNMLLAMAMIGSADESALMRSDDRALLEAQQLLEGIMPLPRTPARTPSARSRGGRRGPGSRGPRTPRGGGRGAAKAAMAALLAATNTTPSTDIVGSFADLTAAQEAATNQLLDALQQQQEQLLQQMPLSAGAVDVTPKPRGRGRGARGTSGTASRRKGVRGGAKSGRGRKGLELDSPMLPAGGGVAAGELASGATVPVDNKNAIFMTPMAGGLDLNRPKLHMRALKTPKNEIKSSTPPSSAETTPSVGATPSRTPAVDGTGNADGLQVFEEDT</sequence>
<feature type="region of interest" description="Disordered" evidence="3">
    <location>
        <begin position="1122"/>
        <end position="1170"/>
    </location>
</feature>
<evidence type="ECO:0000313" key="4">
    <source>
        <dbReference type="EnsemblMetazoa" id="ACHR002198-PA"/>
    </source>
</evidence>
<feature type="region of interest" description="Disordered" evidence="3">
    <location>
        <begin position="1260"/>
        <end position="1308"/>
    </location>
</feature>
<dbReference type="GO" id="GO:0006355">
    <property type="term" value="P:regulation of DNA-templated transcription"/>
    <property type="evidence" value="ECO:0007669"/>
    <property type="project" value="InterPro"/>
</dbReference>
<feature type="compositionally biased region" description="Low complexity" evidence="3">
    <location>
        <begin position="1620"/>
        <end position="1632"/>
    </location>
</feature>
<reference evidence="4" key="2">
    <citation type="submission" date="2020-05" db="UniProtKB">
        <authorList>
            <consortium name="EnsemblMetazoa"/>
        </authorList>
    </citation>
    <scope>IDENTIFICATION</scope>
    <source>
        <strain evidence="4">ACHKN1017</strain>
    </source>
</reference>
<feature type="compositionally biased region" description="Low complexity" evidence="3">
    <location>
        <begin position="514"/>
        <end position="525"/>
    </location>
</feature>
<reference evidence="5" key="1">
    <citation type="submission" date="2013-03" db="EMBL/GenBank/DDBJ databases">
        <title>The Genome Sequence of Anopheles christyi ACHKN1017.</title>
        <authorList>
            <consortium name="The Broad Institute Genomics Platform"/>
            <person name="Neafsey D.E."/>
            <person name="Besansky N."/>
            <person name="Walker B."/>
            <person name="Young S.K."/>
            <person name="Zeng Q."/>
            <person name="Gargeya S."/>
            <person name="Fitzgerald M."/>
            <person name="Haas B."/>
            <person name="Abouelleil A."/>
            <person name="Allen A.W."/>
            <person name="Alvarado L."/>
            <person name="Arachchi H.M."/>
            <person name="Berlin A.M."/>
            <person name="Chapman S.B."/>
            <person name="Gainer-Dewar J."/>
            <person name="Goldberg J."/>
            <person name="Griggs A."/>
            <person name="Gujja S."/>
            <person name="Hansen M."/>
            <person name="Howarth C."/>
            <person name="Imamovic A."/>
            <person name="Ireland A."/>
            <person name="Larimer J."/>
            <person name="McCowan C."/>
            <person name="Murphy C."/>
            <person name="Pearson M."/>
            <person name="Poon T.W."/>
            <person name="Priest M."/>
            <person name="Roberts A."/>
            <person name="Saif S."/>
            <person name="Shea T."/>
            <person name="Sisk P."/>
            <person name="Sykes S."/>
            <person name="Wortman J."/>
            <person name="Nusbaum C."/>
            <person name="Birren B."/>
        </authorList>
    </citation>
    <scope>NUCLEOTIDE SEQUENCE [LARGE SCALE GENOMIC DNA]</scope>
    <source>
        <strain evidence="5">ACHKN1017</strain>
    </source>
</reference>
<feature type="compositionally biased region" description="Basic and acidic residues" evidence="3">
    <location>
        <begin position="1324"/>
        <end position="1342"/>
    </location>
</feature>
<feature type="compositionally biased region" description="Low complexity" evidence="3">
    <location>
        <begin position="330"/>
        <end position="351"/>
    </location>
</feature>
<feature type="region of interest" description="Disordered" evidence="3">
    <location>
        <begin position="168"/>
        <end position="205"/>
    </location>
</feature>
<feature type="region of interest" description="Disordered" evidence="3">
    <location>
        <begin position="1049"/>
        <end position="1078"/>
    </location>
</feature>
<feature type="compositionally biased region" description="Polar residues" evidence="3">
    <location>
        <begin position="862"/>
        <end position="881"/>
    </location>
</feature>
<feature type="region of interest" description="Disordered" evidence="3">
    <location>
        <begin position="575"/>
        <end position="636"/>
    </location>
</feature>
<feature type="region of interest" description="Disordered" evidence="3">
    <location>
        <begin position="1611"/>
        <end position="1659"/>
    </location>
</feature>
<organism evidence="4 5">
    <name type="scientific">Anopheles christyi</name>
    <dbReference type="NCBI Taxonomy" id="43041"/>
    <lineage>
        <taxon>Eukaryota</taxon>
        <taxon>Metazoa</taxon>
        <taxon>Ecdysozoa</taxon>
        <taxon>Arthropoda</taxon>
        <taxon>Hexapoda</taxon>
        <taxon>Insecta</taxon>
        <taxon>Pterygota</taxon>
        <taxon>Neoptera</taxon>
        <taxon>Endopterygota</taxon>
        <taxon>Diptera</taxon>
        <taxon>Nematocera</taxon>
        <taxon>Culicoidea</taxon>
        <taxon>Culicidae</taxon>
        <taxon>Anophelinae</taxon>
        <taxon>Anopheles</taxon>
    </lineage>
</organism>
<feature type="compositionally biased region" description="Low complexity" evidence="3">
    <location>
        <begin position="692"/>
        <end position="728"/>
    </location>
</feature>
<feature type="compositionally biased region" description="Polar residues" evidence="3">
    <location>
        <begin position="740"/>
        <end position="756"/>
    </location>
</feature>
<feature type="region of interest" description="Disordered" evidence="3">
    <location>
        <begin position="241"/>
        <end position="272"/>
    </location>
</feature>
<feature type="region of interest" description="Disordered" evidence="3">
    <location>
        <begin position="1518"/>
        <end position="1563"/>
    </location>
</feature>
<feature type="compositionally biased region" description="Low complexity" evidence="3">
    <location>
        <begin position="1273"/>
        <end position="1300"/>
    </location>
</feature>
<evidence type="ECO:0000256" key="2">
    <source>
        <dbReference type="ARBA" id="ARBA00023242"/>
    </source>
</evidence>
<feature type="region of interest" description="Disordered" evidence="3">
    <location>
        <begin position="329"/>
        <end position="351"/>
    </location>
</feature>
<dbReference type="Proteomes" id="UP000075881">
    <property type="component" value="Unassembled WGS sequence"/>
</dbReference>
<evidence type="ECO:0000256" key="3">
    <source>
        <dbReference type="SAM" id="MobiDB-lite"/>
    </source>
</evidence>
<keyword evidence="5" id="KW-1185">Reference proteome</keyword>
<feature type="region of interest" description="Disordered" evidence="3">
    <location>
        <begin position="851"/>
        <end position="881"/>
    </location>
</feature>
<feature type="region of interest" description="Disordered" evidence="3">
    <location>
        <begin position="910"/>
        <end position="935"/>
    </location>
</feature>
<feature type="compositionally biased region" description="Low complexity" evidence="3">
    <location>
        <begin position="605"/>
        <end position="633"/>
    </location>
</feature>
<comment type="subcellular location">
    <subcellularLocation>
        <location evidence="1">Nucleus</location>
    </subcellularLocation>
</comment>
<feature type="region of interest" description="Disordered" evidence="3">
    <location>
        <begin position="509"/>
        <end position="534"/>
    </location>
</feature>
<keyword evidence="2" id="KW-0539">Nucleus</keyword>
<evidence type="ECO:0000256" key="1">
    <source>
        <dbReference type="ARBA" id="ARBA00004123"/>
    </source>
</evidence>
<dbReference type="InterPro" id="IPR000637">
    <property type="entry name" value="HMGI/Y_DNA-bd_CS"/>
</dbReference>
<feature type="compositionally biased region" description="Basic residues" evidence="3">
    <location>
        <begin position="1140"/>
        <end position="1159"/>
    </location>
</feature>
<feature type="compositionally biased region" description="Low complexity" evidence="3">
    <location>
        <begin position="959"/>
        <end position="999"/>
    </location>
</feature>
<dbReference type="VEuPathDB" id="VectorBase:ACHR002198"/>
<feature type="region of interest" description="Disordered" evidence="3">
    <location>
        <begin position="681"/>
        <end position="756"/>
    </location>
</feature>
<feature type="compositionally biased region" description="Low complexity" evidence="3">
    <location>
        <begin position="257"/>
        <end position="266"/>
    </location>
</feature>
<evidence type="ECO:0000313" key="5">
    <source>
        <dbReference type="Proteomes" id="UP000075881"/>
    </source>
</evidence>
<protein>
    <submittedName>
        <fullName evidence="4">Uncharacterized protein</fullName>
    </submittedName>
</protein>
<feature type="region of interest" description="Disordered" evidence="3">
    <location>
        <begin position="959"/>
        <end position="1019"/>
    </location>
</feature>
<feature type="region of interest" description="Disordered" evidence="3">
    <location>
        <begin position="1322"/>
        <end position="1380"/>
    </location>
</feature>
<dbReference type="GO" id="GO:0005634">
    <property type="term" value="C:nucleus"/>
    <property type="evidence" value="ECO:0007669"/>
    <property type="project" value="UniProtKB-SubCell"/>
</dbReference>
<dbReference type="STRING" id="43041.A0A182JUL6"/>
<dbReference type="PROSITE" id="PS00354">
    <property type="entry name" value="HMGI_Y"/>
    <property type="match status" value="1"/>
</dbReference>